<dbReference type="InterPro" id="IPR049326">
    <property type="entry name" value="Rhodopsin_dom_fungi"/>
</dbReference>
<dbReference type="Proteomes" id="UP000184356">
    <property type="component" value="Unassembled WGS sequence"/>
</dbReference>
<dbReference type="PANTHER" id="PTHR33048:SF124">
    <property type="entry name" value="INTEGRAL MEMBRANE PROTEIN"/>
    <property type="match status" value="1"/>
</dbReference>
<keyword evidence="2 7" id="KW-0812">Transmembrane</keyword>
<feature type="compositionally biased region" description="Basic and acidic residues" evidence="6">
    <location>
        <begin position="373"/>
        <end position="391"/>
    </location>
</feature>
<evidence type="ECO:0000256" key="2">
    <source>
        <dbReference type="ARBA" id="ARBA00022692"/>
    </source>
</evidence>
<feature type="region of interest" description="Disordered" evidence="6">
    <location>
        <begin position="312"/>
        <end position="333"/>
    </location>
</feature>
<evidence type="ECO:0000313" key="10">
    <source>
        <dbReference type="Proteomes" id="UP000184356"/>
    </source>
</evidence>
<name>A0A1L9TLQ3_9EURO</name>
<dbReference type="GO" id="GO:0016020">
    <property type="term" value="C:membrane"/>
    <property type="evidence" value="ECO:0007669"/>
    <property type="project" value="UniProtKB-SubCell"/>
</dbReference>
<protein>
    <recommendedName>
        <fullName evidence="8">Rhodopsin domain-containing protein</fullName>
    </recommendedName>
</protein>
<evidence type="ECO:0000313" key="9">
    <source>
        <dbReference type="EMBL" id="OJJ60366.1"/>
    </source>
</evidence>
<gene>
    <name evidence="9" type="ORF">ASPSYDRAFT_76880</name>
</gene>
<dbReference type="InterPro" id="IPR052337">
    <property type="entry name" value="SAT4-like"/>
</dbReference>
<dbReference type="STRING" id="1036612.A0A1L9TLQ3"/>
<evidence type="ECO:0000256" key="6">
    <source>
        <dbReference type="SAM" id="MobiDB-lite"/>
    </source>
</evidence>
<keyword evidence="3 7" id="KW-1133">Transmembrane helix</keyword>
<dbReference type="RefSeq" id="XP_040704172.1">
    <property type="nucleotide sequence ID" value="XM_040850875.1"/>
</dbReference>
<feature type="transmembrane region" description="Helical" evidence="7">
    <location>
        <begin position="221"/>
        <end position="242"/>
    </location>
</feature>
<dbReference type="Pfam" id="PF20684">
    <property type="entry name" value="Fung_rhodopsin"/>
    <property type="match status" value="1"/>
</dbReference>
<dbReference type="EMBL" id="KV878584">
    <property type="protein sequence ID" value="OJJ60366.1"/>
    <property type="molecule type" value="Genomic_DNA"/>
</dbReference>
<feature type="domain" description="Rhodopsin" evidence="8">
    <location>
        <begin position="47"/>
        <end position="286"/>
    </location>
</feature>
<proteinExistence type="inferred from homology"/>
<reference evidence="10" key="1">
    <citation type="journal article" date="2017" name="Genome Biol.">
        <title>Comparative genomics reveals high biological diversity and specific adaptations in the industrially and medically important fungal genus Aspergillus.</title>
        <authorList>
            <person name="de Vries R.P."/>
            <person name="Riley R."/>
            <person name="Wiebenga A."/>
            <person name="Aguilar-Osorio G."/>
            <person name="Amillis S."/>
            <person name="Uchima C.A."/>
            <person name="Anderluh G."/>
            <person name="Asadollahi M."/>
            <person name="Askin M."/>
            <person name="Barry K."/>
            <person name="Battaglia E."/>
            <person name="Bayram O."/>
            <person name="Benocci T."/>
            <person name="Braus-Stromeyer S.A."/>
            <person name="Caldana C."/>
            <person name="Canovas D."/>
            <person name="Cerqueira G.C."/>
            <person name="Chen F."/>
            <person name="Chen W."/>
            <person name="Choi C."/>
            <person name="Clum A."/>
            <person name="Dos Santos R.A."/>
            <person name="Damasio A.R."/>
            <person name="Diallinas G."/>
            <person name="Emri T."/>
            <person name="Fekete E."/>
            <person name="Flipphi M."/>
            <person name="Freyberg S."/>
            <person name="Gallo A."/>
            <person name="Gournas C."/>
            <person name="Habgood R."/>
            <person name="Hainaut M."/>
            <person name="Harispe M.L."/>
            <person name="Henrissat B."/>
            <person name="Hilden K.S."/>
            <person name="Hope R."/>
            <person name="Hossain A."/>
            <person name="Karabika E."/>
            <person name="Karaffa L."/>
            <person name="Karanyi Z."/>
            <person name="Krasevec N."/>
            <person name="Kuo A."/>
            <person name="Kusch H."/>
            <person name="LaButti K."/>
            <person name="Lagendijk E.L."/>
            <person name="Lapidus A."/>
            <person name="Levasseur A."/>
            <person name="Lindquist E."/>
            <person name="Lipzen A."/>
            <person name="Logrieco A.F."/>
            <person name="MacCabe A."/>
            <person name="Maekelae M.R."/>
            <person name="Malavazi I."/>
            <person name="Melin P."/>
            <person name="Meyer V."/>
            <person name="Mielnichuk N."/>
            <person name="Miskei M."/>
            <person name="Molnar A.P."/>
            <person name="Mule G."/>
            <person name="Ngan C.Y."/>
            <person name="Orejas M."/>
            <person name="Orosz E."/>
            <person name="Ouedraogo J.P."/>
            <person name="Overkamp K.M."/>
            <person name="Park H.-S."/>
            <person name="Perrone G."/>
            <person name="Piumi F."/>
            <person name="Punt P.J."/>
            <person name="Ram A.F."/>
            <person name="Ramon A."/>
            <person name="Rauscher S."/>
            <person name="Record E."/>
            <person name="Riano-Pachon D.M."/>
            <person name="Robert V."/>
            <person name="Roehrig J."/>
            <person name="Ruller R."/>
            <person name="Salamov A."/>
            <person name="Salih N.S."/>
            <person name="Samson R.A."/>
            <person name="Sandor E."/>
            <person name="Sanguinetti M."/>
            <person name="Schuetze T."/>
            <person name="Sepcic K."/>
            <person name="Shelest E."/>
            <person name="Sherlock G."/>
            <person name="Sophianopoulou V."/>
            <person name="Squina F.M."/>
            <person name="Sun H."/>
            <person name="Susca A."/>
            <person name="Todd R.B."/>
            <person name="Tsang A."/>
            <person name="Unkles S.E."/>
            <person name="van de Wiele N."/>
            <person name="van Rossen-Uffink D."/>
            <person name="Oliveira J.V."/>
            <person name="Vesth T.C."/>
            <person name="Visser J."/>
            <person name="Yu J.-H."/>
            <person name="Zhou M."/>
            <person name="Andersen M.R."/>
            <person name="Archer D.B."/>
            <person name="Baker S.E."/>
            <person name="Benoit I."/>
            <person name="Brakhage A.A."/>
            <person name="Braus G.H."/>
            <person name="Fischer R."/>
            <person name="Frisvad J.C."/>
            <person name="Goldman G.H."/>
            <person name="Houbraken J."/>
            <person name="Oakley B."/>
            <person name="Pocsi I."/>
            <person name="Scazzocchio C."/>
            <person name="Seiboth B."/>
            <person name="vanKuyk P.A."/>
            <person name="Wortman J."/>
            <person name="Dyer P.S."/>
            <person name="Grigoriev I.V."/>
        </authorList>
    </citation>
    <scope>NUCLEOTIDE SEQUENCE [LARGE SCALE GENOMIC DNA]</scope>
    <source>
        <strain evidence="10">CBS 593.65</strain>
    </source>
</reference>
<dbReference type="GeneID" id="63766948"/>
<feature type="region of interest" description="Disordered" evidence="6">
    <location>
        <begin position="373"/>
        <end position="397"/>
    </location>
</feature>
<evidence type="ECO:0000259" key="8">
    <source>
        <dbReference type="Pfam" id="PF20684"/>
    </source>
</evidence>
<comment type="similarity">
    <text evidence="5">Belongs to the SAT4 family.</text>
</comment>
<dbReference type="PANTHER" id="PTHR33048">
    <property type="entry name" value="PTH11-LIKE INTEGRAL MEMBRANE PROTEIN (AFU_ORTHOLOGUE AFUA_5G11245)"/>
    <property type="match status" value="1"/>
</dbReference>
<organism evidence="9 10">
    <name type="scientific">Aspergillus sydowii CBS 593.65</name>
    <dbReference type="NCBI Taxonomy" id="1036612"/>
    <lineage>
        <taxon>Eukaryota</taxon>
        <taxon>Fungi</taxon>
        <taxon>Dikarya</taxon>
        <taxon>Ascomycota</taxon>
        <taxon>Pezizomycotina</taxon>
        <taxon>Eurotiomycetes</taxon>
        <taxon>Eurotiomycetidae</taxon>
        <taxon>Eurotiales</taxon>
        <taxon>Aspergillaceae</taxon>
        <taxon>Aspergillus</taxon>
        <taxon>Aspergillus subgen. Nidulantes</taxon>
    </lineage>
</organism>
<evidence type="ECO:0000256" key="5">
    <source>
        <dbReference type="ARBA" id="ARBA00038359"/>
    </source>
</evidence>
<accession>A0A1L9TLQ3</accession>
<feature type="transmembrane region" description="Helical" evidence="7">
    <location>
        <begin position="142"/>
        <end position="165"/>
    </location>
</feature>
<dbReference type="AlphaFoldDB" id="A0A1L9TLQ3"/>
<keyword evidence="4 7" id="KW-0472">Membrane</keyword>
<feature type="transmembrane region" description="Helical" evidence="7">
    <location>
        <begin position="63"/>
        <end position="85"/>
    </location>
</feature>
<sequence length="397" mass="44027">MSEGQKGVVPVPEGETWNPDYSNPWLYLENRAVVIAGIIFCTICLALRLYTRATLLNQFGWDDVSIIGAWVFSIGTQAVCLYGYARGGIGIHLWNVTPEMYLEYQKTVFVAGIVYVPALALAKASLIILYHRIVAQRKVFRYCLYVIAAVVVGYSVAIAFALIFACKPVARAWNMSINGTCIDQKGLYIATAVTNTVTDVALLIVPLPVLASLNMPRIQKVGLFFMFVVGCATVITSIIRLVTLFPFLQSADPTYRIAWTDIWINVESNFIIICPCLPFLRHFLRRYAPKLIGENSSAARYFKNYATSYGKTGGGHSTLRSWRRQRSEHTELTDEVELAENGEGMADSHSPSGGASAAGGVRIFKEVQWDVTEERSDRVSDPDGVREDHVRHVAPGI</sequence>
<comment type="subcellular location">
    <subcellularLocation>
        <location evidence="1">Membrane</location>
        <topology evidence="1">Multi-pass membrane protein</topology>
    </subcellularLocation>
</comment>
<feature type="transmembrane region" description="Helical" evidence="7">
    <location>
        <begin position="108"/>
        <end position="130"/>
    </location>
</feature>
<evidence type="ECO:0000256" key="7">
    <source>
        <dbReference type="SAM" id="Phobius"/>
    </source>
</evidence>
<feature type="transmembrane region" description="Helical" evidence="7">
    <location>
        <begin position="262"/>
        <end position="280"/>
    </location>
</feature>
<dbReference type="VEuPathDB" id="FungiDB:ASPSYDRAFT_76880"/>
<evidence type="ECO:0000256" key="4">
    <source>
        <dbReference type="ARBA" id="ARBA00023136"/>
    </source>
</evidence>
<keyword evidence="10" id="KW-1185">Reference proteome</keyword>
<feature type="transmembrane region" description="Helical" evidence="7">
    <location>
        <begin position="185"/>
        <end position="209"/>
    </location>
</feature>
<dbReference type="OrthoDB" id="5342292at2759"/>
<evidence type="ECO:0000256" key="1">
    <source>
        <dbReference type="ARBA" id="ARBA00004141"/>
    </source>
</evidence>
<evidence type="ECO:0000256" key="3">
    <source>
        <dbReference type="ARBA" id="ARBA00022989"/>
    </source>
</evidence>
<feature type="transmembrane region" description="Helical" evidence="7">
    <location>
        <begin position="32"/>
        <end position="51"/>
    </location>
</feature>